<keyword evidence="5 6" id="KW-0663">Pyridoxal phosphate</keyword>
<keyword evidence="4" id="KW-0808">Transferase</keyword>
<sequence>MDKKNLRIEEQLNKRALLGNKRSLLLVNEKLIDFSSNDYLGFARSEDLKNRILNSYESLADKNGSTGSRLLTGNSALATEVESELAKLFGYDASLVFNSGYTANLGFFSCLPQRGDTILYDELSHACIKDGSRLSLAKSMPFKHNDLADLERKLKLSEGEVYIACEAVYSMDGDFAPLKALCELSEKYNAKLIVDEAHSTGVFGKNGAGLVAELDLSQQVYAVVYTFGKAMGIHGACIASNQTVIDYMINYSRPFIYTTAPSPFEFLSIQQAFQFLTNHPDLAIRLKENISTFNQAIKTQRPPRYLSTSAIQVVITEGNLKAKSTSKQLQEMGFDVRAILSPTVKEGEERLRICLHSFNSKNEVLGLAHALNSLLC</sequence>
<evidence type="ECO:0000313" key="8">
    <source>
        <dbReference type="EMBL" id="KOF01517.1"/>
    </source>
</evidence>
<gene>
    <name evidence="8" type="ORF">OB69_16730</name>
</gene>
<comment type="cofactor">
    <cofactor evidence="1 6">
        <name>pyridoxal 5'-phosphate</name>
        <dbReference type="ChEBI" id="CHEBI:597326"/>
    </cofactor>
</comment>
<dbReference type="Gene3D" id="3.40.640.10">
    <property type="entry name" value="Type I PLP-dependent aspartate aminotransferase-like (Major domain)"/>
    <property type="match status" value="1"/>
</dbReference>
<dbReference type="PANTHER" id="PTHR13693:SF77">
    <property type="entry name" value="8-AMINO-7-OXONONANOATE SYNTHASE"/>
    <property type="match status" value="1"/>
</dbReference>
<dbReference type="Pfam" id="PF00155">
    <property type="entry name" value="Aminotran_1_2"/>
    <property type="match status" value="1"/>
</dbReference>
<dbReference type="InterPro" id="IPR050087">
    <property type="entry name" value="AON_synthase_class-II"/>
</dbReference>
<dbReference type="PROSITE" id="PS00599">
    <property type="entry name" value="AA_TRANSFER_CLASS_2"/>
    <property type="match status" value="1"/>
</dbReference>
<dbReference type="AlphaFoldDB" id="A0A0L8AGY6"/>
<dbReference type="PATRIC" id="fig|1566026.4.peg.1783"/>
<dbReference type="Gene3D" id="3.90.1150.10">
    <property type="entry name" value="Aspartate Aminotransferase, domain 1"/>
    <property type="match status" value="1"/>
</dbReference>
<dbReference type="InterPro" id="IPR015422">
    <property type="entry name" value="PyrdxlP-dep_Trfase_small"/>
</dbReference>
<comment type="similarity">
    <text evidence="3">Belongs to the class-II pyridoxal-phosphate-dependent aminotransferase family. BioF subfamily.</text>
</comment>
<proteinExistence type="inferred from homology"/>
<dbReference type="GO" id="GO:0009102">
    <property type="term" value="P:biotin biosynthetic process"/>
    <property type="evidence" value="ECO:0007669"/>
    <property type="project" value="TreeGrafter"/>
</dbReference>
<dbReference type="InterPro" id="IPR001917">
    <property type="entry name" value="Aminotrans_II_pyridoxalP_BS"/>
</dbReference>
<dbReference type="PANTHER" id="PTHR13693">
    <property type="entry name" value="CLASS II AMINOTRANSFERASE/8-AMINO-7-OXONONANOATE SYNTHASE"/>
    <property type="match status" value="1"/>
</dbReference>
<evidence type="ECO:0000256" key="2">
    <source>
        <dbReference type="ARBA" id="ARBA00005189"/>
    </source>
</evidence>
<dbReference type="InterPro" id="IPR015424">
    <property type="entry name" value="PyrdxlP-dep_Trfase"/>
</dbReference>
<comment type="pathway">
    <text evidence="2">Lipid metabolism.</text>
</comment>
<evidence type="ECO:0000256" key="3">
    <source>
        <dbReference type="ARBA" id="ARBA00010008"/>
    </source>
</evidence>
<name>A0A0L8AGY6_9BACT</name>
<dbReference type="OrthoDB" id="9807157at2"/>
<evidence type="ECO:0000256" key="4">
    <source>
        <dbReference type="ARBA" id="ARBA00022679"/>
    </source>
</evidence>
<accession>A0A0L8AGY6</accession>
<dbReference type="SUPFAM" id="SSF53383">
    <property type="entry name" value="PLP-dependent transferases"/>
    <property type="match status" value="1"/>
</dbReference>
<dbReference type="GO" id="GO:0016740">
    <property type="term" value="F:transferase activity"/>
    <property type="evidence" value="ECO:0007669"/>
    <property type="project" value="UniProtKB-KW"/>
</dbReference>
<evidence type="ECO:0000256" key="5">
    <source>
        <dbReference type="ARBA" id="ARBA00022898"/>
    </source>
</evidence>
<evidence type="ECO:0000256" key="6">
    <source>
        <dbReference type="RuleBase" id="RU003693"/>
    </source>
</evidence>
<dbReference type="RefSeq" id="WP_053224902.1">
    <property type="nucleotide sequence ID" value="NZ_JSVA01000022.1"/>
</dbReference>
<protein>
    <submittedName>
        <fullName evidence="8">8-amino-7-oxononanoate synthase</fullName>
    </submittedName>
</protein>
<feature type="domain" description="Aminotransferase class I/classII large" evidence="7">
    <location>
        <begin position="30"/>
        <end position="357"/>
    </location>
</feature>
<dbReference type="InterPro" id="IPR015421">
    <property type="entry name" value="PyrdxlP-dep_Trfase_major"/>
</dbReference>
<keyword evidence="9" id="KW-1185">Reference proteome</keyword>
<comment type="caution">
    <text evidence="8">The sequence shown here is derived from an EMBL/GenBank/DDBJ whole genome shotgun (WGS) entry which is preliminary data.</text>
</comment>
<evidence type="ECO:0000259" key="7">
    <source>
        <dbReference type="Pfam" id="PF00155"/>
    </source>
</evidence>
<evidence type="ECO:0000256" key="1">
    <source>
        <dbReference type="ARBA" id="ARBA00001933"/>
    </source>
</evidence>
<evidence type="ECO:0000313" key="9">
    <source>
        <dbReference type="Proteomes" id="UP000036908"/>
    </source>
</evidence>
<dbReference type="GO" id="GO:0030170">
    <property type="term" value="F:pyridoxal phosphate binding"/>
    <property type="evidence" value="ECO:0007669"/>
    <property type="project" value="InterPro"/>
</dbReference>
<dbReference type="InterPro" id="IPR004839">
    <property type="entry name" value="Aminotransferase_I/II_large"/>
</dbReference>
<organism evidence="8 9">
    <name type="scientific">Roseivirga seohaensis subsp. aquiponti</name>
    <dbReference type="NCBI Taxonomy" id="1566026"/>
    <lineage>
        <taxon>Bacteria</taxon>
        <taxon>Pseudomonadati</taxon>
        <taxon>Bacteroidota</taxon>
        <taxon>Cytophagia</taxon>
        <taxon>Cytophagales</taxon>
        <taxon>Roseivirgaceae</taxon>
        <taxon>Roseivirga</taxon>
    </lineage>
</organism>
<dbReference type="Proteomes" id="UP000036908">
    <property type="component" value="Unassembled WGS sequence"/>
</dbReference>
<dbReference type="EMBL" id="JSVA01000022">
    <property type="protein sequence ID" value="KOF01517.1"/>
    <property type="molecule type" value="Genomic_DNA"/>
</dbReference>
<reference evidence="9" key="1">
    <citation type="submission" date="2014-11" db="EMBL/GenBank/DDBJ databases">
        <title>Genome sequencing of Roseivirga sp. D-25.</title>
        <authorList>
            <person name="Selvaratnam C."/>
            <person name="Thevarajoo S."/>
            <person name="Goh K.M."/>
            <person name="Eee R."/>
            <person name="Chan K.-G."/>
            <person name="Chong C.S."/>
        </authorList>
    </citation>
    <scope>NUCLEOTIDE SEQUENCE [LARGE SCALE GENOMIC DNA]</scope>
    <source>
        <strain evidence="9">D-25</strain>
    </source>
</reference>